<dbReference type="SUPFAM" id="SSF56935">
    <property type="entry name" value="Porins"/>
    <property type="match status" value="1"/>
</dbReference>
<evidence type="ECO:0000256" key="2">
    <source>
        <dbReference type="ARBA" id="ARBA00022448"/>
    </source>
</evidence>
<evidence type="ECO:0000256" key="3">
    <source>
        <dbReference type="ARBA" id="ARBA00022452"/>
    </source>
</evidence>
<dbReference type="Pfam" id="PF07715">
    <property type="entry name" value="Plug"/>
    <property type="match status" value="1"/>
</dbReference>
<dbReference type="AlphaFoldDB" id="A0A7K1YES9"/>
<keyword evidence="2 8" id="KW-0813">Transport</keyword>
<evidence type="ECO:0000259" key="10">
    <source>
        <dbReference type="Pfam" id="PF07715"/>
    </source>
</evidence>
<dbReference type="GO" id="GO:0015344">
    <property type="term" value="F:siderophore uptake transmembrane transporter activity"/>
    <property type="evidence" value="ECO:0007669"/>
    <property type="project" value="TreeGrafter"/>
</dbReference>
<evidence type="ECO:0000313" key="12">
    <source>
        <dbReference type="Proteomes" id="UP000466586"/>
    </source>
</evidence>
<keyword evidence="12" id="KW-1185">Reference proteome</keyword>
<organism evidence="11 12">
    <name type="scientific">Hufsiella arboris</name>
    <dbReference type="NCBI Taxonomy" id="2695275"/>
    <lineage>
        <taxon>Bacteria</taxon>
        <taxon>Pseudomonadati</taxon>
        <taxon>Bacteroidota</taxon>
        <taxon>Sphingobacteriia</taxon>
        <taxon>Sphingobacteriales</taxon>
        <taxon>Sphingobacteriaceae</taxon>
        <taxon>Hufsiella</taxon>
    </lineage>
</organism>
<sequence>MKIKFLQRNGRYLLKRTLCNSFFLSSLFIVSANAYAASPRNAAIESTFQKQPITVTGTVVDDKDEVMPGVSIRVKGTSTTAATDAAGKFSIAVPGNDAILQVSFIGFATQEIIVGNNKTFRIKLASDTKGLNEVVVVGYGTQRKFTVTGSVATLKSEDIVITKNENTVNMLTGKMPGLRVMQRTSEPGGYENAFDIRGFGKPLIVIDNVPRDGGDFSRMDPNEIENVTILKDASAAIYGVRAANGVILITTKKGNKTGKYDINYSVNQGWQQFLGMPDGVNAVDYMLLTNEKNKRSFANNFLGNSEPTFSYGDIEPWLNGTFPSADWIGAAFRNTSPQIQHNLNVNGGTDKANLFLNLGYMNQDGLMKSGDLNYNRWNFRANASATIVKGLKADMLLSGFQDQKNQPYQDLWTIFKYTWNQIPRNQIYANNNPLYPNVMPDNANPVMITDGDFVGTKQFNNKNFQGQASLDYEIPGTKGLKARAMYNYGYTSGDNTEHRKDYDLYTYDAGTDIYMPSNVNGPTRILRYFGNTTSNLAQLSLNYTHSFWGAHNVSGLLLYEYSHSKGDNFFAQRNINLPIDYLFGGEDANQLGSMNTGGLFEVATEAVLGRFNYDYKGKYLFEFLFREDGSNKFKPGPSQWGFFPAVSAGWRISEEKFMHNLTTSGTITNLKLRLSYGKTGDDSATAFQYISGFKYPTINPNDNSIYGYIFGGNFTNGAASSGVVNPDLTWFTATTKNIGLDFGLFKGKLDGSIDVFRRDRDGLLARRDVAVPGTVGADLPQENLNSDRTQGIDLILTHRNKLGKFGYSVSGNIGTTRSENRDVIQTMAGNQYDNWRNSQQNRYTSIWWGKVYEGQFTNYDQIYKYPVNTGGGNNNTIPGDYYYQDWNEDGVIDGKDDQPIATKDIPLVNFGLNLGLNFKGFDLNVLFQGATGFYVQYAEQYAEPLMYNRSSLTRFLDSWHTVNPNDNVFDPNTQWVPGYYPAMGSQYAQGTKAVQDATYLRIKTLELGYSLPQTLLKHVGVKRLRVYVNSYNLATFTGLKNYDPEHPGDVPDTGFDQSLGGYKYPLNRTFNLGANISF</sequence>
<comment type="subcellular location">
    <subcellularLocation>
        <location evidence="1 8">Cell outer membrane</location>
        <topology evidence="1 8">Multi-pass membrane protein</topology>
    </subcellularLocation>
</comment>
<feature type="chain" id="PRO_5029826141" evidence="9">
    <location>
        <begin position="37"/>
        <end position="1078"/>
    </location>
</feature>
<dbReference type="EMBL" id="WVHT01000011">
    <property type="protein sequence ID" value="MXV52910.1"/>
    <property type="molecule type" value="Genomic_DNA"/>
</dbReference>
<keyword evidence="3 8" id="KW-1134">Transmembrane beta strand</keyword>
<keyword evidence="5 9" id="KW-0732">Signal</keyword>
<protein>
    <submittedName>
        <fullName evidence="11">SusC/RagA family TonB-linked outer membrane protein</fullName>
    </submittedName>
</protein>
<dbReference type="PANTHER" id="PTHR30069">
    <property type="entry name" value="TONB-DEPENDENT OUTER MEMBRANE RECEPTOR"/>
    <property type="match status" value="1"/>
</dbReference>
<dbReference type="Pfam" id="PF13715">
    <property type="entry name" value="CarbopepD_reg_2"/>
    <property type="match status" value="1"/>
</dbReference>
<evidence type="ECO:0000256" key="6">
    <source>
        <dbReference type="ARBA" id="ARBA00023136"/>
    </source>
</evidence>
<dbReference type="InterPro" id="IPR008969">
    <property type="entry name" value="CarboxyPept-like_regulatory"/>
</dbReference>
<dbReference type="InterPro" id="IPR023996">
    <property type="entry name" value="TonB-dep_OMP_SusC/RagA"/>
</dbReference>
<dbReference type="InterPro" id="IPR023997">
    <property type="entry name" value="TonB-dep_OMP_SusC/RagA_CS"/>
</dbReference>
<dbReference type="NCBIfam" id="TIGR04056">
    <property type="entry name" value="OMP_RagA_SusC"/>
    <property type="match status" value="1"/>
</dbReference>
<dbReference type="SUPFAM" id="SSF49464">
    <property type="entry name" value="Carboxypeptidase regulatory domain-like"/>
    <property type="match status" value="1"/>
</dbReference>
<dbReference type="Gene3D" id="2.60.40.1120">
    <property type="entry name" value="Carboxypeptidase-like, regulatory domain"/>
    <property type="match status" value="1"/>
</dbReference>
<dbReference type="Gene3D" id="2.170.130.10">
    <property type="entry name" value="TonB-dependent receptor, plug domain"/>
    <property type="match status" value="1"/>
</dbReference>
<dbReference type="InterPro" id="IPR037066">
    <property type="entry name" value="Plug_dom_sf"/>
</dbReference>
<dbReference type="GO" id="GO:0044718">
    <property type="term" value="P:siderophore transmembrane transport"/>
    <property type="evidence" value="ECO:0007669"/>
    <property type="project" value="TreeGrafter"/>
</dbReference>
<accession>A0A7K1YES9</accession>
<evidence type="ECO:0000256" key="1">
    <source>
        <dbReference type="ARBA" id="ARBA00004571"/>
    </source>
</evidence>
<keyword evidence="7 8" id="KW-0998">Cell outer membrane</keyword>
<name>A0A7K1YES9_9SPHI</name>
<keyword evidence="6 8" id="KW-0472">Membrane</keyword>
<dbReference type="InterPro" id="IPR039426">
    <property type="entry name" value="TonB-dep_rcpt-like"/>
</dbReference>
<comment type="similarity">
    <text evidence="8">Belongs to the TonB-dependent receptor family.</text>
</comment>
<feature type="domain" description="TonB-dependent receptor plug" evidence="10">
    <location>
        <begin position="144"/>
        <end position="246"/>
    </location>
</feature>
<keyword evidence="4 8" id="KW-0812">Transmembrane</keyword>
<evidence type="ECO:0000256" key="8">
    <source>
        <dbReference type="PROSITE-ProRule" id="PRU01360"/>
    </source>
</evidence>
<evidence type="ECO:0000256" key="7">
    <source>
        <dbReference type="ARBA" id="ARBA00023237"/>
    </source>
</evidence>
<evidence type="ECO:0000256" key="9">
    <source>
        <dbReference type="SAM" id="SignalP"/>
    </source>
</evidence>
<dbReference type="RefSeq" id="WP_160846090.1">
    <property type="nucleotide sequence ID" value="NZ_WVHT01000011.1"/>
</dbReference>
<dbReference type="NCBIfam" id="TIGR04057">
    <property type="entry name" value="SusC_RagA_signa"/>
    <property type="match status" value="1"/>
</dbReference>
<dbReference type="GO" id="GO:0009279">
    <property type="term" value="C:cell outer membrane"/>
    <property type="evidence" value="ECO:0007669"/>
    <property type="project" value="UniProtKB-SubCell"/>
</dbReference>
<dbReference type="Gene3D" id="2.40.170.20">
    <property type="entry name" value="TonB-dependent receptor, beta-barrel domain"/>
    <property type="match status" value="1"/>
</dbReference>
<dbReference type="InterPro" id="IPR012910">
    <property type="entry name" value="Plug_dom"/>
</dbReference>
<gene>
    <name evidence="11" type="ORF">GS399_18200</name>
</gene>
<dbReference type="Proteomes" id="UP000466586">
    <property type="component" value="Unassembled WGS sequence"/>
</dbReference>
<reference evidence="11 12" key="1">
    <citation type="submission" date="2019-11" db="EMBL/GenBank/DDBJ databases">
        <title>Pedobacter sp. HMF7647 Genome sequencing and assembly.</title>
        <authorList>
            <person name="Kang H."/>
            <person name="Kim H."/>
            <person name="Joh K."/>
        </authorList>
    </citation>
    <scope>NUCLEOTIDE SEQUENCE [LARGE SCALE GENOMIC DNA]</scope>
    <source>
        <strain evidence="11 12">HMF7647</strain>
    </source>
</reference>
<dbReference type="PANTHER" id="PTHR30069:SF29">
    <property type="entry name" value="HEMOGLOBIN AND HEMOGLOBIN-HAPTOGLOBIN-BINDING PROTEIN 1-RELATED"/>
    <property type="match status" value="1"/>
</dbReference>
<dbReference type="PROSITE" id="PS52016">
    <property type="entry name" value="TONB_DEPENDENT_REC_3"/>
    <property type="match status" value="1"/>
</dbReference>
<dbReference type="InterPro" id="IPR036942">
    <property type="entry name" value="Beta-barrel_TonB_sf"/>
</dbReference>
<evidence type="ECO:0000256" key="5">
    <source>
        <dbReference type="ARBA" id="ARBA00022729"/>
    </source>
</evidence>
<feature type="signal peptide" evidence="9">
    <location>
        <begin position="1"/>
        <end position="36"/>
    </location>
</feature>
<proteinExistence type="inferred from homology"/>
<evidence type="ECO:0000256" key="4">
    <source>
        <dbReference type="ARBA" id="ARBA00022692"/>
    </source>
</evidence>
<comment type="caution">
    <text evidence="11">The sequence shown here is derived from an EMBL/GenBank/DDBJ whole genome shotgun (WGS) entry which is preliminary data.</text>
</comment>
<evidence type="ECO:0000313" key="11">
    <source>
        <dbReference type="EMBL" id="MXV52910.1"/>
    </source>
</evidence>